<evidence type="ECO:0000256" key="14">
    <source>
        <dbReference type="SAM" id="Phobius"/>
    </source>
</evidence>
<comment type="cofactor">
    <cofactor evidence="1">
        <name>Zn(2+)</name>
        <dbReference type="ChEBI" id="CHEBI:29105"/>
    </cofactor>
</comment>
<dbReference type="PANTHER" id="PTHR12147">
    <property type="entry name" value="METALLOPEPTIDASE M28 FAMILY MEMBER"/>
    <property type="match status" value="1"/>
</dbReference>
<dbReference type="GO" id="GO:0046872">
    <property type="term" value="F:metal ion binding"/>
    <property type="evidence" value="ECO:0007669"/>
    <property type="project" value="UniProtKB-KW"/>
</dbReference>
<keyword evidence="11" id="KW-0482">Metalloprotease</keyword>
<evidence type="ECO:0000256" key="11">
    <source>
        <dbReference type="ARBA" id="ARBA00023049"/>
    </source>
</evidence>
<dbReference type="Pfam" id="PF04389">
    <property type="entry name" value="Peptidase_M28"/>
    <property type="match status" value="1"/>
</dbReference>
<reference evidence="17" key="2">
    <citation type="submission" date="2023-04" db="EMBL/GenBank/DDBJ databases">
        <authorList>
            <person name="Bruccoleri R.E."/>
            <person name="Oakeley E.J."/>
            <person name="Faust A.-M."/>
            <person name="Dessus-Babus S."/>
            <person name="Altorfer M."/>
            <person name="Burckhardt D."/>
            <person name="Oertli M."/>
            <person name="Naumann U."/>
            <person name="Petersen F."/>
            <person name="Wong J."/>
        </authorList>
    </citation>
    <scope>NUCLEOTIDE SEQUENCE</scope>
    <source>
        <strain evidence="17">GSM-AAB239-AS_SAM_17_03QT</strain>
        <tissue evidence="17">Leaf</tissue>
    </source>
</reference>
<keyword evidence="9" id="KW-0862">Zinc</keyword>
<evidence type="ECO:0000259" key="15">
    <source>
        <dbReference type="Pfam" id="PF04389"/>
    </source>
</evidence>
<feature type="domain" description="Endoplasmic reticulum metallopeptidase 1-like C-terminal" evidence="16">
    <location>
        <begin position="649"/>
        <end position="872"/>
    </location>
</feature>
<dbReference type="GO" id="GO:0006508">
    <property type="term" value="P:proteolysis"/>
    <property type="evidence" value="ECO:0007669"/>
    <property type="project" value="UniProtKB-KW"/>
</dbReference>
<comment type="caution">
    <text evidence="17">The sequence shown here is derived from an EMBL/GenBank/DDBJ whole genome shotgun (WGS) entry which is preliminary data.</text>
</comment>
<dbReference type="InterPro" id="IPR007484">
    <property type="entry name" value="Peptidase_M28"/>
</dbReference>
<dbReference type="EMBL" id="JANAVB010030217">
    <property type="protein sequence ID" value="KAJ6813880.1"/>
    <property type="molecule type" value="Genomic_DNA"/>
</dbReference>
<feature type="transmembrane region" description="Helical" evidence="14">
    <location>
        <begin position="413"/>
        <end position="436"/>
    </location>
</feature>
<evidence type="ECO:0000256" key="9">
    <source>
        <dbReference type="ARBA" id="ARBA00022833"/>
    </source>
</evidence>
<dbReference type="InterPro" id="IPR045175">
    <property type="entry name" value="M28_fam"/>
</dbReference>
<keyword evidence="7" id="KW-0378">Hydrolase</keyword>
<dbReference type="Gene3D" id="3.40.630.10">
    <property type="entry name" value="Zn peptidases"/>
    <property type="match status" value="1"/>
</dbReference>
<dbReference type="AlphaFoldDB" id="A0AAX6FBN2"/>
<dbReference type="PANTHER" id="PTHR12147:SF22">
    <property type="entry name" value="ENDOPLASMIC RETICULUM METALLOPEPTIDASE 1"/>
    <property type="match status" value="1"/>
</dbReference>
<dbReference type="Pfam" id="PF22248">
    <property type="entry name" value="ERMP1_C"/>
    <property type="match status" value="1"/>
</dbReference>
<name>A0AAX6FBN2_IRIPA</name>
<evidence type="ECO:0000256" key="10">
    <source>
        <dbReference type="ARBA" id="ARBA00022989"/>
    </source>
</evidence>
<feature type="transmembrane region" description="Helical" evidence="14">
    <location>
        <begin position="624"/>
        <end position="643"/>
    </location>
</feature>
<evidence type="ECO:0000313" key="18">
    <source>
        <dbReference type="Proteomes" id="UP001140949"/>
    </source>
</evidence>
<reference evidence="17" key="1">
    <citation type="journal article" date="2023" name="GigaByte">
        <title>Genome assembly of the bearded iris, Iris pallida Lam.</title>
        <authorList>
            <person name="Bruccoleri R.E."/>
            <person name="Oakeley E.J."/>
            <person name="Faust A.M.E."/>
            <person name="Altorfer M."/>
            <person name="Dessus-Babus S."/>
            <person name="Burckhardt D."/>
            <person name="Oertli M."/>
            <person name="Naumann U."/>
            <person name="Petersen F."/>
            <person name="Wong J."/>
        </authorList>
    </citation>
    <scope>NUCLEOTIDE SEQUENCE</scope>
    <source>
        <strain evidence="17">GSM-AAB239-AS_SAM_17_03QT</strain>
    </source>
</reference>
<evidence type="ECO:0000259" key="16">
    <source>
        <dbReference type="Pfam" id="PF22248"/>
    </source>
</evidence>
<dbReference type="GO" id="GO:0005789">
    <property type="term" value="C:endoplasmic reticulum membrane"/>
    <property type="evidence" value="ECO:0007669"/>
    <property type="project" value="UniProtKB-SubCell"/>
</dbReference>
<keyword evidence="8" id="KW-0256">Endoplasmic reticulum</keyword>
<evidence type="ECO:0000256" key="5">
    <source>
        <dbReference type="ARBA" id="ARBA00022692"/>
    </source>
</evidence>
<feature type="transmembrane region" description="Helical" evidence="14">
    <location>
        <begin position="448"/>
        <end position="472"/>
    </location>
</feature>
<gene>
    <name evidence="17" type="ORF">M6B38_141815</name>
</gene>
<evidence type="ECO:0000256" key="12">
    <source>
        <dbReference type="ARBA" id="ARBA00023136"/>
    </source>
</evidence>
<keyword evidence="13" id="KW-0325">Glycoprotein</keyword>
<feature type="transmembrane region" description="Helical" evidence="14">
    <location>
        <begin position="594"/>
        <end position="612"/>
    </location>
</feature>
<dbReference type="SUPFAM" id="SSF53187">
    <property type="entry name" value="Zn-dependent exopeptidases"/>
    <property type="match status" value="1"/>
</dbReference>
<evidence type="ECO:0000256" key="3">
    <source>
        <dbReference type="ARBA" id="ARBA00010918"/>
    </source>
</evidence>
<evidence type="ECO:0000256" key="13">
    <source>
        <dbReference type="ARBA" id="ARBA00023180"/>
    </source>
</evidence>
<dbReference type="GO" id="GO:0008235">
    <property type="term" value="F:metalloexopeptidase activity"/>
    <property type="evidence" value="ECO:0007669"/>
    <property type="project" value="InterPro"/>
</dbReference>
<evidence type="ECO:0000256" key="4">
    <source>
        <dbReference type="ARBA" id="ARBA00022670"/>
    </source>
</evidence>
<comment type="similarity">
    <text evidence="3">Belongs to the peptidase M28 family.</text>
</comment>
<keyword evidence="12 14" id="KW-0472">Membrane</keyword>
<feature type="transmembrane region" description="Helical" evidence="14">
    <location>
        <begin position="374"/>
        <end position="393"/>
    </location>
</feature>
<accession>A0AAX6FBN2</accession>
<protein>
    <submittedName>
        <fullName evidence="17">Endoplasmic reticulum metallopeptidase 1 isoform X1</fullName>
    </submittedName>
</protein>
<organism evidence="17 18">
    <name type="scientific">Iris pallida</name>
    <name type="common">Sweet iris</name>
    <dbReference type="NCBI Taxonomy" id="29817"/>
    <lineage>
        <taxon>Eukaryota</taxon>
        <taxon>Viridiplantae</taxon>
        <taxon>Streptophyta</taxon>
        <taxon>Embryophyta</taxon>
        <taxon>Tracheophyta</taxon>
        <taxon>Spermatophyta</taxon>
        <taxon>Magnoliopsida</taxon>
        <taxon>Liliopsida</taxon>
        <taxon>Asparagales</taxon>
        <taxon>Iridaceae</taxon>
        <taxon>Iridoideae</taxon>
        <taxon>Irideae</taxon>
        <taxon>Iris</taxon>
    </lineage>
</organism>
<evidence type="ECO:0000256" key="2">
    <source>
        <dbReference type="ARBA" id="ARBA00004477"/>
    </source>
</evidence>
<keyword evidence="18" id="KW-1185">Reference proteome</keyword>
<evidence type="ECO:0000256" key="6">
    <source>
        <dbReference type="ARBA" id="ARBA00022723"/>
    </source>
</evidence>
<dbReference type="CDD" id="cd03875">
    <property type="entry name" value="M28_Fxna_like"/>
    <property type="match status" value="1"/>
</dbReference>
<dbReference type="Proteomes" id="UP001140949">
    <property type="component" value="Unassembled WGS sequence"/>
</dbReference>
<comment type="subcellular location">
    <subcellularLocation>
        <location evidence="2">Endoplasmic reticulum membrane</location>
        <topology evidence="2">Multi-pass membrane protein</topology>
    </subcellularLocation>
</comment>
<evidence type="ECO:0000256" key="1">
    <source>
        <dbReference type="ARBA" id="ARBA00001947"/>
    </source>
</evidence>
<feature type="domain" description="Peptidase M28" evidence="15">
    <location>
        <begin position="132"/>
        <end position="324"/>
    </location>
</feature>
<evidence type="ECO:0000256" key="7">
    <source>
        <dbReference type="ARBA" id="ARBA00022801"/>
    </source>
</evidence>
<dbReference type="FunFam" id="3.40.630.10:FF:000008">
    <property type="entry name" value="Endoplasmic reticulum metallopeptidase 1"/>
    <property type="match status" value="1"/>
</dbReference>
<keyword evidence="10 14" id="KW-1133">Transmembrane helix</keyword>
<dbReference type="InterPro" id="IPR048024">
    <property type="entry name" value="Fxna-like_M28_dom"/>
</dbReference>
<feature type="transmembrane region" description="Helical" evidence="14">
    <location>
        <begin position="548"/>
        <end position="574"/>
    </location>
</feature>
<evidence type="ECO:0000313" key="17">
    <source>
        <dbReference type="EMBL" id="KAJ6813880.1"/>
    </source>
</evidence>
<proteinExistence type="inferred from homology"/>
<keyword evidence="4" id="KW-0645">Protease</keyword>
<dbReference type="InterPro" id="IPR053973">
    <property type="entry name" value="ERMP1-like_C"/>
</dbReference>
<feature type="transmembrane region" description="Helical" evidence="14">
    <location>
        <begin position="493"/>
        <end position="510"/>
    </location>
</feature>
<evidence type="ECO:0000256" key="8">
    <source>
        <dbReference type="ARBA" id="ARBA00022824"/>
    </source>
</evidence>
<keyword evidence="6" id="KW-0479">Metal-binding</keyword>
<sequence length="874" mass="96791">MGFLWFRSPEDLTALRCLLALSAAYAAASLAAYCVIHNHHVRPLGADAPLERFSEARALAHLRRLSVDIGGRQEGQPGLEEAAEYIKSELQVLADRAGPGFRTEVDESLVSGSFNMIFLRHSISLAYRNHKNIVMRISSNSSKDHDPSILVNGHYDSPLGSTGAGDCGSCVASMLELARLVVDSSWIPPRPLIFLFNGAEEIFLLGSHGFVKTHKWRDTVGAFINLEASGTGGPDLVVQSGPGSWPSLVYGQSAKYPMANSAAQDVFGFIPGDTDYRMFAEDYGNIPGLDIIFLLGGYFYHTSYDTMERLFPGSIQARGENVFRLINTFASSSMVLNAKQRSLQALANRTKDDRAIFFDYLSFFMVLYSRRTSLVLHSLPAVIFFFMPLLICYPSVEMHSWLASFLNLMKGMLFHAIGVVLGIIVPVVFSVIRLLFSNQAMSWFAHPYLAFLMFVPSSLIGLLIPRTLWGFFKISQDTKLSKISKEDIYDETRFWGAFGFYAMTTLAYLLIGFGGGFLECLISASMIPAWLCFGLTNKHFGHQSLKSLVGYVIPLLPCLVYTVYFGGIFIQFLIEKMGMMGSLPQPYGYFIPDVLVAAVVGLVTGWCTGPLIPIASRWLARTSILHCLLQISVLALALSSQFFPYSVDAPKRVVLQHTFVTSDASTIVDSRYEFSVVDANSLRFVFKNAPEAAKVLHIGSDFEFTSDYHSAKSSWVVLFPVSFLFSGSLKFPAETDAILRQYEHMPHLSIREPISVSENGLRKVHLELSLGSLGEIWSTALNITGPLSNWSFANNRLPAPEAVGGGPPSYVLRLTGSGDENWRFWLEANSSAALRVDLAVLDQFLVDEARILKSSFPSWADMTAYSCFMSSYQF</sequence>
<keyword evidence="5 14" id="KW-0812">Transmembrane</keyword>